<evidence type="ECO:0000256" key="1">
    <source>
        <dbReference type="ARBA" id="ARBA00006738"/>
    </source>
</evidence>
<gene>
    <name evidence="2" type="ORF">E2R57_16180</name>
</gene>
<dbReference type="RefSeq" id="WP_133350768.1">
    <property type="nucleotide sequence ID" value="NZ_SMZQ01000009.1"/>
</dbReference>
<dbReference type="AlphaFoldDB" id="A0A4R5XR54"/>
<dbReference type="OrthoDB" id="9794876at2"/>
<dbReference type="InterPro" id="IPR003509">
    <property type="entry name" value="UPF0102_YraN-like"/>
</dbReference>
<accession>A0A4R5XR54</accession>
<organism evidence="2 3">
    <name type="scientific">Arthrobacter nitrophenolicus</name>
    <dbReference type="NCBI Taxonomy" id="683150"/>
    <lineage>
        <taxon>Bacteria</taxon>
        <taxon>Bacillati</taxon>
        <taxon>Actinomycetota</taxon>
        <taxon>Actinomycetes</taxon>
        <taxon>Micrococcales</taxon>
        <taxon>Micrococcaceae</taxon>
        <taxon>Arthrobacter</taxon>
    </lineage>
</organism>
<dbReference type="Proteomes" id="UP000294621">
    <property type="component" value="Unassembled WGS sequence"/>
</dbReference>
<dbReference type="EMBL" id="SMZQ01000009">
    <property type="protein sequence ID" value="TDL34044.1"/>
    <property type="molecule type" value="Genomic_DNA"/>
</dbReference>
<dbReference type="GO" id="GO:0003676">
    <property type="term" value="F:nucleic acid binding"/>
    <property type="evidence" value="ECO:0007669"/>
    <property type="project" value="InterPro"/>
</dbReference>
<dbReference type="InterPro" id="IPR011856">
    <property type="entry name" value="tRNA_endonuc-like_dom_sf"/>
</dbReference>
<evidence type="ECO:0000313" key="3">
    <source>
        <dbReference type="Proteomes" id="UP000294621"/>
    </source>
</evidence>
<sequence>MESECIGGRVWNHGRPPEQASGAAGAAKTELQYCTRFAHGNFRDIRGVSDLFPWDVWRVGVRQPALYLESPGQRIVDCNWRCSEGEIDIVALAGDALWIAEVKSGKFLAHGV</sequence>
<reference evidence="2 3" key="1">
    <citation type="submission" date="2019-03" db="EMBL/GenBank/DDBJ databases">
        <title>Genome Sequencing and Assembly of Various Microbes Isolated from Partially Reclaimed Soil and Acid Mine Drainage (AMD) Site.</title>
        <authorList>
            <person name="Steinbock B."/>
            <person name="Bechtold R."/>
            <person name="Sevigny J.L."/>
            <person name="Thomas D."/>
            <person name="Cuthill L.R."/>
            <person name="Aveiro Johannsen E.J."/>
            <person name="Thomas K."/>
            <person name="Ghosh A."/>
        </authorList>
    </citation>
    <scope>NUCLEOTIDE SEQUENCE [LARGE SCALE GENOMIC DNA]</scope>
    <source>
        <strain evidence="2 3">S-A1</strain>
    </source>
</reference>
<dbReference type="Gene3D" id="3.40.1350.10">
    <property type="match status" value="1"/>
</dbReference>
<comment type="similarity">
    <text evidence="1">Belongs to the UPF0102 family.</text>
</comment>
<proteinExistence type="inferred from homology"/>
<evidence type="ECO:0000313" key="2">
    <source>
        <dbReference type="EMBL" id="TDL34044.1"/>
    </source>
</evidence>
<name>A0A4R5XR54_9MICC</name>
<dbReference type="SUPFAM" id="SSF52980">
    <property type="entry name" value="Restriction endonuclease-like"/>
    <property type="match status" value="1"/>
</dbReference>
<dbReference type="InterPro" id="IPR011335">
    <property type="entry name" value="Restrct_endonuc-II-like"/>
</dbReference>
<comment type="caution">
    <text evidence="2">The sequence shown here is derived from an EMBL/GenBank/DDBJ whole genome shotgun (WGS) entry which is preliminary data.</text>
</comment>
<protein>
    <submittedName>
        <fullName evidence="2">Uncharacterized protein</fullName>
    </submittedName>
</protein>
<dbReference type="Pfam" id="PF02021">
    <property type="entry name" value="UPF0102"/>
    <property type="match status" value="1"/>
</dbReference>